<reference evidence="2" key="1">
    <citation type="submission" date="2010-03" db="EMBL/GenBank/DDBJ databases">
        <title>The complete chromosome of Tsukamurella paurometabola DSM 20162.</title>
        <authorList>
            <consortium name="US DOE Joint Genome Institute (JGI-PGF)"/>
            <person name="Lucas S."/>
            <person name="Copeland A."/>
            <person name="Lapidus A."/>
            <person name="Glavina del Rio T."/>
            <person name="Dalin E."/>
            <person name="Tice H."/>
            <person name="Bruce D."/>
            <person name="Goodwin L."/>
            <person name="Pitluck S."/>
            <person name="Kyrpides N."/>
            <person name="Mavromatis K."/>
            <person name="Ivanova N."/>
            <person name="Mikhailova N."/>
            <person name="Munk A.C."/>
            <person name="Brettin T."/>
            <person name="Detter J.C."/>
            <person name="Tapia R."/>
            <person name="Han C."/>
            <person name="Larimer F."/>
            <person name="Land M."/>
            <person name="Hauser L."/>
            <person name="Markowitz V."/>
            <person name="Cheng J.-F."/>
            <person name="Hugenholtz P."/>
            <person name="Woyke T."/>
            <person name="Wu D."/>
            <person name="Jando M."/>
            <person name="Brambilla E."/>
            <person name="Klenk H.-P."/>
            <person name="Eisen J.A."/>
        </authorList>
    </citation>
    <scope>NUCLEOTIDE SEQUENCE [LARGE SCALE GENOMIC DNA]</scope>
    <source>
        <strain evidence="2">ATCC 8368 / DSM 20162 / CCUG 35730 / CIP 100753 / JCM 10117 / KCTC 9821 / NBRC 16120 / NCIMB 702349 / NCTC 13040</strain>
    </source>
</reference>
<sequence>MTTVEARGVDQALAGMEAGHLMAGMPLTDTAEAMVRRIATGESTVEQEVEAARRRALARMDPQQRKPPHSP</sequence>
<proteinExistence type="predicted"/>
<accession>D5URM8</accession>
<dbReference type="KEGG" id="tpr:Tpau_0440"/>
<dbReference type="AlphaFoldDB" id="D5URM8"/>
<gene>
    <name evidence="1" type="ordered locus">Tpau_0440</name>
</gene>
<evidence type="ECO:0000313" key="2">
    <source>
        <dbReference type="Proteomes" id="UP000001213"/>
    </source>
</evidence>
<dbReference type="Proteomes" id="UP000001213">
    <property type="component" value="Chromosome"/>
</dbReference>
<dbReference type="RefSeq" id="WP_013125123.1">
    <property type="nucleotide sequence ID" value="NC_014158.1"/>
</dbReference>
<name>D5URM8_TSUPD</name>
<organism evidence="1 2">
    <name type="scientific">Tsukamurella paurometabola (strain ATCC 8368 / DSM 20162 / CCUG 35730 / CIP 100753 / JCM 10117 / KCTC 9821 / NBRC 16120 / NCIMB 702349 / NCTC 13040)</name>
    <name type="common">Corynebacterium paurometabolum</name>
    <dbReference type="NCBI Taxonomy" id="521096"/>
    <lineage>
        <taxon>Bacteria</taxon>
        <taxon>Bacillati</taxon>
        <taxon>Actinomycetota</taxon>
        <taxon>Actinomycetes</taxon>
        <taxon>Mycobacteriales</taxon>
        <taxon>Tsukamurellaceae</taxon>
        <taxon>Tsukamurella</taxon>
    </lineage>
</organism>
<evidence type="ECO:0008006" key="3">
    <source>
        <dbReference type="Google" id="ProtNLM"/>
    </source>
</evidence>
<keyword evidence="2" id="KW-1185">Reference proteome</keyword>
<protein>
    <recommendedName>
        <fullName evidence="3">Antitoxin VbhA domain-containing protein</fullName>
    </recommendedName>
</protein>
<evidence type="ECO:0000313" key="1">
    <source>
        <dbReference type="EMBL" id="ADG77081.1"/>
    </source>
</evidence>
<dbReference type="HOGENOM" id="CLU_2738892_0_0_11"/>
<dbReference type="EMBL" id="CP001966">
    <property type="protein sequence ID" value="ADG77081.1"/>
    <property type="molecule type" value="Genomic_DNA"/>
</dbReference>
<reference evidence="1 2" key="2">
    <citation type="journal article" date="2011" name="Stand. Genomic Sci.">
        <title>Complete genome sequence of Tsukamurella paurometabola type strain (no. 33).</title>
        <authorList>
            <person name="Munk A.C."/>
            <person name="Lapidus A."/>
            <person name="Lucas S."/>
            <person name="Nolan M."/>
            <person name="Tice H."/>
            <person name="Cheng J.F."/>
            <person name="Del Rio T.G."/>
            <person name="Goodwin L."/>
            <person name="Pitluck S."/>
            <person name="Liolios K."/>
            <person name="Huntemann M."/>
            <person name="Ivanova N."/>
            <person name="Mavromatis K."/>
            <person name="Mikhailova N."/>
            <person name="Pati A."/>
            <person name="Chen A."/>
            <person name="Palaniappan K."/>
            <person name="Tapia R."/>
            <person name="Han C."/>
            <person name="Land M."/>
            <person name="Hauser L."/>
            <person name="Chang Y.J."/>
            <person name="Jeffries C.D."/>
            <person name="Brettin T."/>
            <person name="Yasawong M."/>
            <person name="Brambilla E.M."/>
            <person name="Rohde M."/>
            <person name="Sikorski J."/>
            <person name="Goker M."/>
            <person name="Detter J.C."/>
            <person name="Woyke T."/>
            <person name="Bristow J."/>
            <person name="Eisen J.A."/>
            <person name="Markowitz V."/>
            <person name="Hugenholtz P."/>
            <person name="Kyrpides N.C."/>
            <person name="Klenk H.P."/>
        </authorList>
    </citation>
    <scope>NUCLEOTIDE SEQUENCE [LARGE SCALE GENOMIC DNA]</scope>
    <source>
        <strain evidence="2">ATCC 8368 / DSM 20162 / CCUG 35730 / CIP 100753 / JCM 10117 / KCTC 9821 / NBRC 16120 / NCIMB 702349 / NCTC 13040</strain>
    </source>
</reference>